<dbReference type="Proteomes" id="UP000789342">
    <property type="component" value="Unassembled WGS sequence"/>
</dbReference>
<evidence type="ECO:0000256" key="2">
    <source>
        <dbReference type="ARBA" id="ARBA00023140"/>
    </source>
</evidence>
<comment type="caution">
    <text evidence="4">The sequence shown here is derived from an EMBL/GenBank/DDBJ whole genome shotgun (WGS) entry which is preliminary data.</text>
</comment>
<name>A0A9N8WLB8_9GLOM</name>
<dbReference type="PANTHER" id="PTHR43684">
    <property type="match status" value="1"/>
</dbReference>
<dbReference type="InterPro" id="IPR051053">
    <property type="entry name" value="ECH/Chromodomain_protein"/>
</dbReference>
<dbReference type="OrthoDB" id="448450at2759"/>
<dbReference type="InterPro" id="IPR014748">
    <property type="entry name" value="Enoyl-CoA_hydra_C"/>
</dbReference>
<proteinExistence type="predicted"/>
<accession>A0A9N8WLB8</accession>
<dbReference type="InterPro" id="IPR001753">
    <property type="entry name" value="Enoyl-CoA_hydra/iso"/>
</dbReference>
<dbReference type="Pfam" id="PF00378">
    <property type="entry name" value="ECH_1"/>
    <property type="match status" value="1"/>
</dbReference>
<organism evidence="4 5">
    <name type="scientific">Acaulospora morrowiae</name>
    <dbReference type="NCBI Taxonomy" id="94023"/>
    <lineage>
        <taxon>Eukaryota</taxon>
        <taxon>Fungi</taxon>
        <taxon>Fungi incertae sedis</taxon>
        <taxon>Mucoromycota</taxon>
        <taxon>Glomeromycotina</taxon>
        <taxon>Glomeromycetes</taxon>
        <taxon>Diversisporales</taxon>
        <taxon>Acaulosporaceae</taxon>
        <taxon>Acaulospora</taxon>
    </lineage>
</organism>
<dbReference type="Gene3D" id="3.90.226.10">
    <property type="entry name" value="2-enoyl-CoA Hydratase, Chain A, domain 1"/>
    <property type="match status" value="1"/>
</dbReference>
<dbReference type="EMBL" id="CAJVPV010001225">
    <property type="protein sequence ID" value="CAG8490562.1"/>
    <property type="molecule type" value="Genomic_DNA"/>
</dbReference>
<dbReference type="SUPFAM" id="SSF52096">
    <property type="entry name" value="ClpP/crotonase"/>
    <property type="match status" value="1"/>
</dbReference>
<dbReference type="PANTHER" id="PTHR43684:SF1">
    <property type="entry name" value="ENOYL-COA DELTA ISOMERASE 2"/>
    <property type="match status" value="1"/>
</dbReference>
<keyword evidence="3" id="KW-0413">Isomerase</keyword>
<comment type="subcellular location">
    <subcellularLocation>
        <location evidence="1">Peroxisome</location>
    </subcellularLocation>
</comment>
<dbReference type="GO" id="GO:0004165">
    <property type="term" value="F:delta(3)-delta(2)-enoyl-CoA isomerase activity"/>
    <property type="evidence" value="ECO:0007669"/>
    <property type="project" value="UniProtKB-ARBA"/>
</dbReference>
<dbReference type="InterPro" id="IPR029045">
    <property type="entry name" value="ClpP/crotonase-like_dom_sf"/>
</dbReference>
<evidence type="ECO:0000256" key="1">
    <source>
        <dbReference type="ARBA" id="ARBA00004275"/>
    </source>
</evidence>
<dbReference type="CDD" id="cd06558">
    <property type="entry name" value="crotonase-like"/>
    <property type="match status" value="1"/>
</dbReference>
<dbReference type="Gene3D" id="1.10.12.10">
    <property type="entry name" value="Lyase 2-enoyl-coa Hydratase, Chain A, domain 2"/>
    <property type="match status" value="1"/>
</dbReference>
<evidence type="ECO:0000256" key="3">
    <source>
        <dbReference type="ARBA" id="ARBA00023235"/>
    </source>
</evidence>
<evidence type="ECO:0000313" key="4">
    <source>
        <dbReference type="EMBL" id="CAG8490562.1"/>
    </source>
</evidence>
<keyword evidence="2" id="KW-0576">Peroxisome</keyword>
<evidence type="ECO:0000313" key="5">
    <source>
        <dbReference type="Proteomes" id="UP000789342"/>
    </source>
</evidence>
<reference evidence="4" key="1">
    <citation type="submission" date="2021-06" db="EMBL/GenBank/DDBJ databases">
        <authorList>
            <person name="Kallberg Y."/>
            <person name="Tangrot J."/>
            <person name="Rosling A."/>
        </authorList>
    </citation>
    <scope>NUCLEOTIDE SEQUENCE</scope>
    <source>
        <strain evidence="4">CL551</strain>
    </source>
</reference>
<dbReference type="GO" id="GO:0005777">
    <property type="term" value="C:peroxisome"/>
    <property type="evidence" value="ECO:0007669"/>
    <property type="project" value="UniProtKB-SubCell"/>
</dbReference>
<dbReference type="AlphaFoldDB" id="A0A9N8WLB8"/>
<keyword evidence="5" id="KW-1185">Reference proteome</keyword>
<gene>
    <name evidence="4" type="ORF">AMORRO_LOCUS2757</name>
</gene>
<protein>
    <submittedName>
        <fullName evidence="4">8634_t:CDS:1</fullName>
    </submittedName>
</protein>
<sequence>MIPLLDNFILKTTPEGVAIITLNRPNKANAINLPVLKEWLAAIQWAATTEEVKATVFTGNGRFFCGGLDLTSFASSEEIFLEENVHVSIEIFGKLVDALIDFPKPLIAAVNGNSVGFGVTFLPHCDLVYSVHNAVFYTPFVKIAICPEACATYLLPKCLGRSIANEMLLTCRQFTAHELANVGFINRLVENGSLLSEAIKRATSLAKLSTGSITETKNLIRIDERDHLKKVSRREIELLTKNRMLSQEFLAITKEFAGNYDNSFSDTL</sequence>